<evidence type="ECO:0000313" key="10">
    <source>
        <dbReference type="Proteomes" id="UP000030832"/>
    </source>
</evidence>
<dbReference type="GO" id="GO:0008270">
    <property type="term" value="F:zinc ion binding"/>
    <property type="evidence" value="ECO:0007669"/>
    <property type="project" value="InterPro"/>
</dbReference>
<keyword evidence="3" id="KW-0645">Protease</keyword>
<dbReference type="SUPFAM" id="SSF53187">
    <property type="entry name" value="Zn-dependent exopeptidases"/>
    <property type="match status" value="1"/>
</dbReference>
<accession>A0A0B0IHX6</accession>
<evidence type="ECO:0000313" key="9">
    <source>
        <dbReference type="EMBL" id="KHF39684.1"/>
    </source>
</evidence>
<dbReference type="InterPro" id="IPR050072">
    <property type="entry name" value="Peptidase_M20A"/>
</dbReference>
<dbReference type="GO" id="GO:0008777">
    <property type="term" value="F:acetylornithine deacetylase activity"/>
    <property type="evidence" value="ECO:0007669"/>
    <property type="project" value="TreeGrafter"/>
</dbReference>
<dbReference type="InterPro" id="IPR002933">
    <property type="entry name" value="Peptidase_M20"/>
</dbReference>
<evidence type="ECO:0000256" key="5">
    <source>
        <dbReference type="ARBA" id="ARBA00022801"/>
    </source>
</evidence>
<evidence type="ECO:0000256" key="6">
    <source>
        <dbReference type="ARBA" id="ARBA00022833"/>
    </source>
</evidence>
<keyword evidence="10" id="KW-1185">Reference proteome</keyword>
<dbReference type="EMBL" id="JRJU01000016">
    <property type="protein sequence ID" value="KHF39684.1"/>
    <property type="molecule type" value="Genomic_DNA"/>
</dbReference>
<dbReference type="Gene3D" id="3.40.630.10">
    <property type="entry name" value="Zn peptidases"/>
    <property type="match status" value="1"/>
</dbReference>
<dbReference type="GO" id="GO:0016805">
    <property type="term" value="F:dipeptidase activity"/>
    <property type="evidence" value="ECO:0007669"/>
    <property type="project" value="UniProtKB-KW"/>
</dbReference>
<dbReference type="OrthoDB" id="9761532at2"/>
<dbReference type="Pfam" id="PF01546">
    <property type="entry name" value="Peptidase_M20"/>
    <property type="match status" value="1"/>
</dbReference>
<dbReference type="PROSITE" id="PS00759">
    <property type="entry name" value="ARGE_DAPE_CPG2_2"/>
    <property type="match status" value="1"/>
</dbReference>
<keyword evidence="5" id="KW-0378">Hydrolase</keyword>
<dbReference type="eggNOG" id="COG0624">
    <property type="taxonomic scope" value="Bacteria"/>
</dbReference>
<name>A0A0B0IHX6_9BACI</name>
<gene>
    <name evidence="9" type="ORF">LQ50_13725</name>
</gene>
<comment type="similarity">
    <text evidence="2">Belongs to the peptidase M20A family.</text>
</comment>
<comment type="caution">
    <text evidence="9">The sequence shown here is derived from an EMBL/GenBank/DDBJ whole genome shotgun (WGS) entry which is preliminary data.</text>
</comment>
<dbReference type="PANTHER" id="PTHR43808:SF31">
    <property type="entry name" value="N-ACETYL-L-CITRULLINE DEACETYLASE"/>
    <property type="match status" value="1"/>
</dbReference>
<dbReference type="RefSeq" id="WP_034629905.1">
    <property type="nucleotide sequence ID" value="NZ_JRJU01000016.1"/>
</dbReference>
<dbReference type="NCBIfam" id="TIGR01887">
    <property type="entry name" value="dipeptidaselike"/>
    <property type="match status" value="1"/>
</dbReference>
<reference evidence="9 10" key="1">
    <citation type="submission" date="2014-09" db="EMBL/GenBank/DDBJ databases">
        <title>Genome sequencing and annotation of Bacillus Okhensis strain Kh10-101T.</title>
        <authorList>
            <person name="Prakash J.S."/>
        </authorList>
    </citation>
    <scope>NUCLEOTIDE SEQUENCE [LARGE SCALE GENOMIC DNA]</scope>
    <source>
        <strain evidence="10">Kh10-101T</strain>
    </source>
</reference>
<dbReference type="PANTHER" id="PTHR43808">
    <property type="entry name" value="ACETYLORNITHINE DEACETYLASE"/>
    <property type="match status" value="1"/>
</dbReference>
<dbReference type="CDD" id="cd03888">
    <property type="entry name" value="M20_PepV"/>
    <property type="match status" value="1"/>
</dbReference>
<keyword evidence="6" id="KW-0862">Zinc</keyword>
<sequence>MEKINWLAEVEKRKEKIINETQDFLRIASVLDESTANIEAPFGMGVAQALAHLLQKGEQYDFFVKNVDGYAGIIEHGSGKESVGILCHLDVVPPGGGWTSPPFSADIRDGRIYARGAIDNKGPTMAAFFALLIVKELNLSLHKRVRMILGTDEESNWRCVEHYFKHEEMPTIGFAPDADFPIIHAEKGITDVSFLWETKIDDEGSPLVLSTFEAGERFNMVPELARATIKGESRLLANLEKNFQAYLLEQGHTGEANLKADQLVLSYDGVSAHGSTPENGVNAGVYLALFLAKETYQQAANDYLKFVVANCDFDGKGLHLAVSDEVSGPLTLNAGLFQFHETGERKVGLNIRYPVTASGEDCINRLKEVAKNQKAVLTIHDHMKPNYVEEDHPLIQTLQQVYKRQMNEEPKLLAIGGGTYARALKTGVAFGPMFPGRVDVAHKKDEYIEIDDLLKMTAIYAEAIYELAKTDS</sequence>
<evidence type="ECO:0000256" key="7">
    <source>
        <dbReference type="ARBA" id="ARBA00022997"/>
    </source>
</evidence>
<dbReference type="InterPro" id="IPR036264">
    <property type="entry name" value="Bact_exopeptidase_dim_dom"/>
</dbReference>
<dbReference type="GO" id="GO:0006526">
    <property type="term" value="P:L-arginine biosynthetic process"/>
    <property type="evidence" value="ECO:0007669"/>
    <property type="project" value="TreeGrafter"/>
</dbReference>
<dbReference type="Proteomes" id="UP000030832">
    <property type="component" value="Unassembled WGS sequence"/>
</dbReference>
<dbReference type="GO" id="GO:0006508">
    <property type="term" value="P:proteolysis"/>
    <property type="evidence" value="ECO:0007669"/>
    <property type="project" value="UniProtKB-KW"/>
</dbReference>
<keyword evidence="7" id="KW-0224">Dipeptidase</keyword>
<evidence type="ECO:0000256" key="8">
    <source>
        <dbReference type="ARBA" id="ARBA00023049"/>
    </source>
</evidence>
<dbReference type="InterPro" id="IPR010964">
    <property type="entry name" value="M20A_pepV-rel"/>
</dbReference>
<dbReference type="AlphaFoldDB" id="A0A0B0IHX6"/>
<protein>
    <submittedName>
        <fullName evidence="9">Dipeptidase PepV</fullName>
    </submittedName>
</protein>
<dbReference type="Gene3D" id="3.30.70.360">
    <property type="match status" value="2"/>
</dbReference>
<organism evidence="9 10">
    <name type="scientific">Halalkalibacter okhensis</name>
    <dbReference type="NCBI Taxonomy" id="333138"/>
    <lineage>
        <taxon>Bacteria</taxon>
        <taxon>Bacillati</taxon>
        <taxon>Bacillota</taxon>
        <taxon>Bacilli</taxon>
        <taxon>Bacillales</taxon>
        <taxon>Bacillaceae</taxon>
        <taxon>Halalkalibacter</taxon>
    </lineage>
</organism>
<evidence type="ECO:0000256" key="1">
    <source>
        <dbReference type="ARBA" id="ARBA00001947"/>
    </source>
</evidence>
<keyword evidence="4" id="KW-0479">Metal-binding</keyword>
<dbReference type="InterPro" id="IPR001261">
    <property type="entry name" value="ArgE/DapE_CS"/>
</dbReference>
<evidence type="ECO:0000256" key="4">
    <source>
        <dbReference type="ARBA" id="ARBA00022723"/>
    </source>
</evidence>
<evidence type="ECO:0000256" key="2">
    <source>
        <dbReference type="ARBA" id="ARBA00006247"/>
    </source>
</evidence>
<proteinExistence type="inferred from homology"/>
<dbReference type="STRING" id="333138.LQ50_13725"/>
<comment type="cofactor">
    <cofactor evidence="1">
        <name>Zn(2+)</name>
        <dbReference type="ChEBI" id="CHEBI:29105"/>
    </cofactor>
</comment>
<dbReference type="GO" id="GO:0008237">
    <property type="term" value="F:metallopeptidase activity"/>
    <property type="evidence" value="ECO:0007669"/>
    <property type="project" value="UniProtKB-KW"/>
</dbReference>
<dbReference type="NCBIfam" id="NF005591">
    <property type="entry name" value="PRK07318.1"/>
    <property type="match status" value="1"/>
</dbReference>
<dbReference type="SUPFAM" id="SSF55031">
    <property type="entry name" value="Bacterial exopeptidase dimerisation domain"/>
    <property type="match status" value="1"/>
</dbReference>
<keyword evidence="8" id="KW-0482">Metalloprotease</keyword>
<evidence type="ECO:0000256" key="3">
    <source>
        <dbReference type="ARBA" id="ARBA00022670"/>
    </source>
</evidence>